<reference evidence="1 2" key="1">
    <citation type="submission" date="2022-10" db="EMBL/GenBank/DDBJ databases">
        <title>Defluviimonas sp. nov., isolated from ocean surface sediments.</title>
        <authorList>
            <person name="He W."/>
            <person name="Wang L."/>
            <person name="Zhang D.-F."/>
        </authorList>
    </citation>
    <scope>NUCLEOTIDE SEQUENCE [LARGE SCALE GENOMIC DNA]</scope>
    <source>
        <strain evidence="1 2">WL0050</strain>
    </source>
</reference>
<comment type="caution">
    <text evidence="1">The sequence shown here is derived from an EMBL/GenBank/DDBJ whole genome shotgun (WGS) entry which is preliminary data.</text>
</comment>
<evidence type="ECO:0000313" key="2">
    <source>
        <dbReference type="Proteomes" id="UP001652564"/>
    </source>
</evidence>
<proteinExistence type="predicted"/>
<dbReference type="EMBL" id="JAOWKZ010000003">
    <property type="protein sequence ID" value="MCV2872849.1"/>
    <property type="molecule type" value="Genomic_DNA"/>
</dbReference>
<organism evidence="1 2">
    <name type="scientific">Albidovulum litorale</name>
    <dbReference type="NCBI Taxonomy" id="2984134"/>
    <lineage>
        <taxon>Bacteria</taxon>
        <taxon>Pseudomonadati</taxon>
        <taxon>Pseudomonadota</taxon>
        <taxon>Alphaproteobacteria</taxon>
        <taxon>Rhodobacterales</taxon>
        <taxon>Paracoccaceae</taxon>
        <taxon>Albidovulum</taxon>
    </lineage>
</organism>
<dbReference type="RefSeq" id="WP_263740075.1">
    <property type="nucleotide sequence ID" value="NZ_JAOWKZ010000003.1"/>
</dbReference>
<evidence type="ECO:0000313" key="1">
    <source>
        <dbReference type="EMBL" id="MCV2872849.1"/>
    </source>
</evidence>
<gene>
    <name evidence="1" type="ORF">OEZ71_11145</name>
</gene>
<name>A0ABT2ZNX8_9RHOB</name>
<protein>
    <submittedName>
        <fullName evidence="1">Uncharacterized protein</fullName>
    </submittedName>
</protein>
<sequence length="183" mass="20656">MPMHDTPKYSPHLHCIYDEPAPTGHIGRGTHYSVVQALSWRSEKGELRQQAAVQNVAIIWDEDHDERIIPCVEALLMAGLLHAVSMIGERKGGVTIVFNSMSAARLSDNQKRVYREEVTRVINDVVAAKHEDSWSITFGEMTDTPSLRSTGRGIFHQSLIQDGDVQKIETYVRNINYLWDIDG</sequence>
<dbReference type="Proteomes" id="UP001652564">
    <property type="component" value="Unassembled WGS sequence"/>
</dbReference>
<keyword evidence="2" id="KW-1185">Reference proteome</keyword>
<accession>A0ABT2ZNX8</accession>